<reference evidence="1 2" key="1">
    <citation type="submission" date="2018-02" db="EMBL/GenBank/DDBJ databases">
        <title>Complete genome sequencing of Faecalibacterium prausnitzii strains isolated from the human gut.</title>
        <authorList>
            <person name="Fitzgerald B.C."/>
            <person name="Shkoporov A.N."/>
            <person name="Ross P.R."/>
            <person name="Hill C."/>
        </authorList>
    </citation>
    <scope>NUCLEOTIDE SEQUENCE [LARGE SCALE GENOMIC DNA]</scope>
    <source>
        <strain evidence="1 2">APC923/61-1</strain>
    </source>
</reference>
<dbReference type="RefSeq" id="WP_112147630.1">
    <property type="nucleotide sequence ID" value="NZ_PRLE01000001.1"/>
</dbReference>
<sequence length="143" mass="15142">MAKNLLVGVGSKARKVKALYVGVGGKARKVKKVYVGVGGKARLVYQSYIPVTGVKLEIASKKGATCIIKAVFTPSNATNLSIKWTISDQNDVDISAQNATTCTLTATNVVGVCKCRLIATTPDGISCAIQLGFFVYQGGWRIE</sequence>
<dbReference type="Proteomes" id="UP000250583">
    <property type="component" value="Unassembled WGS sequence"/>
</dbReference>
<organism evidence="1 2">
    <name type="scientific">Faecalibacterium prausnitzii</name>
    <dbReference type="NCBI Taxonomy" id="853"/>
    <lineage>
        <taxon>Bacteria</taxon>
        <taxon>Bacillati</taxon>
        <taxon>Bacillota</taxon>
        <taxon>Clostridia</taxon>
        <taxon>Eubacteriales</taxon>
        <taxon>Oscillospiraceae</taxon>
        <taxon>Faecalibacterium</taxon>
    </lineage>
</organism>
<dbReference type="EMBL" id="PRLE01000001">
    <property type="protein sequence ID" value="RAW61271.1"/>
    <property type="molecule type" value="Genomic_DNA"/>
</dbReference>
<evidence type="ECO:0000313" key="2">
    <source>
        <dbReference type="Proteomes" id="UP000250583"/>
    </source>
</evidence>
<comment type="caution">
    <text evidence="1">The sequence shown here is derived from an EMBL/GenBank/DDBJ whole genome shotgun (WGS) entry which is preliminary data.</text>
</comment>
<proteinExistence type="predicted"/>
<dbReference type="AlphaFoldDB" id="A0A329UG46"/>
<evidence type="ECO:0000313" key="1">
    <source>
        <dbReference type="EMBL" id="RAW61271.1"/>
    </source>
</evidence>
<accession>A0A329UG46</accession>
<protein>
    <recommendedName>
        <fullName evidence="3">Ig-like domain-containing protein</fullName>
    </recommendedName>
</protein>
<name>A0A329UG46_9FIRM</name>
<dbReference type="Gene3D" id="2.60.40.1080">
    <property type="match status" value="1"/>
</dbReference>
<gene>
    <name evidence="1" type="ORF">C4N22_00865</name>
</gene>
<evidence type="ECO:0008006" key="3">
    <source>
        <dbReference type="Google" id="ProtNLM"/>
    </source>
</evidence>